<comment type="caution">
    <text evidence="2">The sequence shown here is derived from an EMBL/GenBank/DDBJ whole genome shotgun (WGS) entry which is preliminary data.</text>
</comment>
<dbReference type="PANTHER" id="PTHR46922">
    <property type="entry name" value="DHHA1 DOMAIN PROTEIN"/>
    <property type="match status" value="1"/>
</dbReference>
<organism evidence="2">
    <name type="scientific">marine sediment metagenome</name>
    <dbReference type="NCBI Taxonomy" id="412755"/>
    <lineage>
        <taxon>unclassified sequences</taxon>
        <taxon>metagenomes</taxon>
        <taxon>ecological metagenomes</taxon>
    </lineage>
</organism>
<dbReference type="PANTHER" id="PTHR46922:SF4">
    <property type="entry name" value="DHHA1 DOMAIN PROTEIN"/>
    <property type="match status" value="1"/>
</dbReference>
<evidence type="ECO:0000313" key="2">
    <source>
        <dbReference type="EMBL" id="KKL76055.1"/>
    </source>
</evidence>
<feature type="domain" description="DHHA1" evidence="1">
    <location>
        <begin position="197"/>
        <end position="261"/>
    </location>
</feature>
<dbReference type="AlphaFoldDB" id="A0A0F9H340"/>
<name>A0A0F9H340_9ZZZZ</name>
<sequence>MVHVLYHANCDDGFGAAWVAWKQFGDDAVYLPVKYNDPLPDIPVGSKVFILDFSYPRDALEWLGDRCRVVLIDHHKTSKEDLQDLPFANFDMERSGAGMTWDYFNDSQLRPPLINHIEDRDLWRFALDGTKQISSGLRSYPMDFHTWDGFAYETDRLRSEGVTVERYIQRLVENLAEDARIETWPEGPVIVVNAPGQLTSELADYLIEMEHYQGDQAYFVAAYKDMADRRLWSLRSRGDFDVSAVAKARGGGGHKNAAGFTEKQ</sequence>
<gene>
    <name evidence="2" type="ORF">LCGC14_2048700</name>
</gene>
<proteinExistence type="predicted"/>
<protein>
    <recommendedName>
        <fullName evidence="1">DHHA1 domain-containing protein</fullName>
    </recommendedName>
</protein>
<dbReference type="InterPro" id="IPR038763">
    <property type="entry name" value="DHH_sf"/>
</dbReference>
<dbReference type="EMBL" id="LAZR01024173">
    <property type="protein sequence ID" value="KKL76055.1"/>
    <property type="molecule type" value="Genomic_DNA"/>
</dbReference>
<accession>A0A0F9H340</accession>
<dbReference type="InterPro" id="IPR003156">
    <property type="entry name" value="DHHA1_dom"/>
</dbReference>
<dbReference type="Pfam" id="PF02272">
    <property type="entry name" value="DHHA1"/>
    <property type="match status" value="1"/>
</dbReference>
<dbReference type="GO" id="GO:0003676">
    <property type="term" value="F:nucleic acid binding"/>
    <property type="evidence" value="ECO:0007669"/>
    <property type="project" value="InterPro"/>
</dbReference>
<evidence type="ECO:0000259" key="1">
    <source>
        <dbReference type="Pfam" id="PF02272"/>
    </source>
</evidence>
<dbReference type="Gene3D" id="3.10.310.30">
    <property type="match status" value="1"/>
</dbReference>
<reference evidence="2" key="1">
    <citation type="journal article" date="2015" name="Nature">
        <title>Complex archaea that bridge the gap between prokaryotes and eukaryotes.</title>
        <authorList>
            <person name="Spang A."/>
            <person name="Saw J.H."/>
            <person name="Jorgensen S.L."/>
            <person name="Zaremba-Niedzwiedzka K."/>
            <person name="Martijn J."/>
            <person name="Lind A.E."/>
            <person name="van Eijk R."/>
            <person name="Schleper C."/>
            <person name="Guy L."/>
            <person name="Ettema T.J."/>
        </authorList>
    </citation>
    <scope>NUCLEOTIDE SEQUENCE</scope>
</reference>
<dbReference type="SUPFAM" id="SSF64182">
    <property type="entry name" value="DHH phosphoesterases"/>
    <property type="match status" value="1"/>
</dbReference>